<dbReference type="OrthoDB" id="176168at2"/>
<dbReference type="Proteomes" id="UP000321249">
    <property type="component" value="Unassembled WGS sequence"/>
</dbReference>
<dbReference type="GO" id="GO:0016787">
    <property type="term" value="F:hydrolase activity"/>
    <property type="evidence" value="ECO:0007669"/>
    <property type="project" value="InterPro"/>
</dbReference>
<name>A0A5C6TUC1_9SPHN</name>
<dbReference type="Gene3D" id="2.60.120.560">
    <property type="entry name" value="Exo-inulinase, domain 1"/>
    <property type="match status" value="1"/>
</dbReference>
<dbReference type="AlphaFoldDB" id="A0A5C6TUC1"/>
<evidence type="ECO:0000313" key="3">
    <source>
        <dbReference type="Proteomes" id="UP000321249"/>
    </source>
</evidence>
<dbReference type="RefSeq" id="WP_147043460.1">
    <property type="nucleotide sequence ID" value="NZ_BAABIR010000001.1"/>
</dbReference>
<feature type="domain" description="3-keto-alpha-glucoside-1,2-lyase/3-keto-2-hydroxy-glucal hydratase" evidence="1">
    <location>
        <begin position="26"/>
        <end position="191"/>
    </location>
</feature>
<proteinExistence type="predicted"/>
<sequence length="193" mass="21104">MTSRRDFVLGLGAVVAASPAFARRSGWRRLFDGRSLEGWTRIGGANWRVEEGDIVADAGSPGFLVSTDRYSDFELRAEFWASDDANSGIFLRCQDPAEIAARNAYEVNIFDRRPDPAYGTGAIVDVAPVSPMPRAGGRWNIMTIRALGDMLGVALNGHVTVAGARDGRYREGQLALQYGAGIVRFRRVDVRPL</sequence>
<dbReference type="Pfam" id="PF06439">
    <property type="entry name" value="3keto-disac_hyd"/>
    <property type="match status" value="1"/>
</dbReference>
<accession>A0A5C6TUC1</accession>
<gene>
    <name evidence="2" type="ORF">FRZ32_10520</name>
</gene>
<keyword evidence="3" id="KW-1185">Reference proteome</keyword>
<protein>
    <submittedName>
        <fullName evidence="2">DUF1080 domain-containing protein</fullName>
    </submittedName>
</protein>
<evidence type="ECO:0000313" key="2">
    <source>
        <dbReference type="EMBL" id="TXC64054.1"/>
    </source>
</evidence>
<dbReference type="InterPro" id="IPR010496">
    <property type="entry name" value="AL/BT2_dom"/>
</dbReference>
<organism evidence="2 3">
    <name type="scientific">Allosphingosinicella ginsenosidimutans</name>
    <dbReference type="NCBI Taxonomy" id="1176539"/>
    <lineage>
        <taxon>Bacteria</taxon>
        <taxon>Pseudomonadati</taxon>
        <taxon>Pseudomonadota</taxon>
        <taxon>Alphaproteobacteria</taxon>
        <taxon>Sphingomonadales</taxon>
        <taxon>Sphingomonadaceae</taxon>
        <taxon>Allosphingosinicella</taxon>
    </lineage>
</organism>
<reference evidence="2 3" key="1">
    <citation type="journal article" date="2015" name="J. Microbiol.">
        <title>Sphingosinicella ginsenosidimutans sp. nov., with ginsenoside converting activity.</title>
        <authorList>
            <person name="Kim J.K."/>
            <person name="Kang M.S."/>
            <person name="Park S.C."/>
            <person name="Kim K.M."/>
            <person name="Choi K."/>
            <person name="Yoon M.H."/>
            <person name="Im W.T."/>
        </authorList>
    </citation>
    <scope>NUCLEOTIDE SEQUENCE [LARGE SCALE GENOMIC DNA]</scope>
    <source>
        <strain evidence="2 3">BS-11</strain>
    </source>
</reference>
<evidence type="ECO:0000259" key="1">
    <source>
        <dbReference type="Pfam" id="PF06439"/>
    </source>
</evidence>
<dbReference type="EMBL" id="VOQQ01000001">
    <property type="protein sequence ID" value="TXC64054.1"/>
    <property type="molecule type" value="Genomic_DNA"/>
</dbReference>
<comment type="caution">
    <text evidence="2">The sequence shown here is derived from an EMBL/GenBank/DDBJ whole genome shotgun (WGS) entry which is preliminary data.</text>
</comment>